<reference evidence="8 9" key="1">
    <citation type="journal article" date="2021" name="Sci. Rep.">
        <title>The distribution of antibiotic resistance genes in chicken gut microbiota commensals.</title>
        <authorList>
            <person name="Juricova H."/>
            <person name="Matiasovicova J."/>
            <person name="Kubasova T."/>
            <person name="Cejkova D."/>
            <person name="Rychlik I."/>
        </authorList>
    </citation>
    <scope>NUCLEOTIDE SEQUENCE [LARGE SCALE GENOMIC DNA]</scope>
    <source>
        <strain evidence="8 9">An829</strain>
    </source>
</reference>
<evidence type="ECO:0000256" key="3">
    <source>
        <dbReference type="ARBA" id="ARBA00022827"/>
    </source>
</evidence>
<dbReference type="InterPro" id="IPR027477">
    <property type="entry name" value="Succ_DH/fumarate_Rdtase_cat_sf"/>
</dbReference>
<protein>
    <submittedName>
        <fullName evidence="8">FAD-binding protein</fullName>
    </submittedName>
</protein>
<evidence type="ECO:0000256" key="1">
    <source>
        <dbReference type="ARBA" id="ARBA00001974"/>
    </source>
</evidence>
<feature type="region of interest" description="Disordered" evidence="5">
    <location>
        <begin position="590"/>
        <end position="617"/>
    </location>
</feature>
<dbReference type="PANTHER" id="PTHR43400:SF7">
    <property type="entry name" value="FAD-DEPENDENT OXIDOREDUCTASE 2 FAD BINDING DOMAIN-CONTAINING PROTEIN"/>
    <property type="match status" value="1"/>
</dbReference>
<dbReference type="SUPFAM" id="SSF51905">
    <property type="entry name" value="FAD/NAD(P)-binding domain"/>
    <property type="match status" value="1"/>
</dbReference>
<dbReference type="InterPro" id="IPR036188">
    <property type="entry name" value="FAD/NAD-bd_sf"/>
</dbReference>
<evidence type="ECO:0000256" key="6">
    <source>
        <dbReference type="SAM" id="SignalP"/>
    </source>
</evidence>
<evidence type="ECO:0000313" key="8">
    <source>
        <dbReference type="EMBL" id="MBM6703805.1"/>
    </source>
</evidence>
<evidence type="ECO:0000259" key="7">
    <source>
        <dbReference type="Pfam" id="PF00890"/>
    </source>
</evidence>
<dbReference type="Proteomes" id="UP000715095">
    <property type="component" value="Unassembled WGS sequence"/>
</dbReference>
<dbReference type="PRINTS" id="PR00411">
    <property type="entry name" value="PNDRDTASEI"/>
</dbReference>
<proteinExistence type="predicted"/>
<sequence length="617" mass="62995">MSDPKNLVKQSHRLICQASAAALLGAALLFSGTALAAQGAPGSDFSSSNLSEAAAVSSTSSASSAPVRVAGLPSGAAASTPNAFEGAPAERCITEDDRHLPHYHCDVLVIGAGAAGLTAAIEASRAGADVIVLEKMPMAGGNTILSLDGLLALSPERRSEVSVDVPSAQVAAPSGAAVAHGRVRHDVAQGLASPNVAISALPPQGEALFASLSVHHAMGEPVLSRKLIAESSSALAWLESCGIDLSSKTAHPGFAGLYSRRPANGAPLGFEVIRGLLQATEAARIPVQTLTRAEAILYDERTGAVSGVRAHGRCGALLYEAGAVVIATGGYAASIEVIRSENPTLPLLSTTNSAGATGDGLVLARKAGGVKTKIGCVSMHCTTLAVTGSVVPQAVRVDGAILVNDKGRRFVNELLPSDEVAQAILSEPNNEAWLVFDESILEKDRTLSAAADIGSLDVVYRSPNPGVLARQIGVSPKQFTETVFAYRRMAQVGKDTAFGRQTLNSSLEHGDLCAVRVRPAYHSTSAGVAINTSAQVLRASGRPIPGLFAAGEVAGGVFGRHVPDNLGIVSAVVFGRTAGARAAAFASERAAEKRPADAAVVHQASTGTAPESAEQLN</sequence>
<feature type="domain" description="FAD-dependent oxidoreductase 2 FAD-binding" evidence="7">
    <location>
        <begin position="106"/>
        <end position="155"/>
    </location>
</feature>
<organism evidence="8 9">
    <name type="scientific">Sutterella massiliensis</name>
    <dbReference type="NCBI Taxonomy" id="1816689"/>
    <lineage>
        <taxon>Bacteria</taxon>
        <taxon>Pseudomonadati</taxon>
        <taxon>Pseudomonadota</taxon>
        <taxon>Betaproteobacteria</taxon>
        <taxon>Burkholderiales</taxon>
        <taxon>Sutterellaceae</taxon>
        <taxon>Sutterella</taxon>
    </lineage>
</organism>
<keyword evidence="2" id="KW-0285">Flavoprotein</keyword>
<dbReference type="SUPFAM" id="SSF56425">
    <property type="entry name" value="Succinate dehydrogenase/fumarate reductase flavoprotein, catalytic domain"/>
    <property type="match status" value="1"/>
</dbReference>
<feature type="chain" id="PRO_5045598632" evidence="6">
    <location>
        <begin position="37"/>
        <end position="617"/>
    </location>
</feature>
<accession>A0ABS2DR34</accession>
<keyword evidence="4" id="KW-0560">Oxidoreductase</keyword>
<evidence type="ECO:0000313" key="9">
    <source>
        <dbReference type="Proteomes" id="UP000715095"/>
    </source>
</evidence>
<keyword evidence="3" id="KW-0274">FAD</keyword>
<evidence type="ECO:0000256" key="2">
    <source>
        <dbReference type="ARBA" id="ARBA00022630"/>
    </source>
</evidence>
<comment type="caution">
    <text evidence="8">The sequence shown here is derived from an EMBL/GenBank/DDBJ whole genome shotgun (WGS) entry which is preliminary data.</text>
</comment>
<dbReference type="Pfam" id="PF00890">
    <property type="entry name" value="FAD_binding_2"/>
    <property type="match status" value="2"/>
</dbReference>
<dbReference type="Gene3D" id="3.90.700.10">
    <property type="entry name" value="Succinate dehydrogenase/fumarate reductase flavoprotein, catalytic domain"/>
    <property type="match status" value="1"/>
</dbReference>
<dbReference type="Gene3D" id="3.50.50.60">
    <property type="entry name" value="FAD/NAD(P)-binding domain"/>
    <property type="match status" value="1"/>
</dbReference>
<feature type="compositionally biased region" description="Polar residues" evidence="5">
    <location>
        <begin position="603"/>
        <end position="617"/>
    </location>
</feature>
<feature type="domain" description="FAD-dependent oxidoreductase 2 FAD-binding" evidence="7">
    <location>
        <begin position="221"/>
        <end position="559"/>
    </location>
</feature>
<comment type="cofactor">
    <cofactor evidence="1">
        <name>FAD</name>
        <dbReference type="ChEBI" id="CHEBI:57692"/>
    </cofactor>
</comment>
<evidence type="ECO:0000256" key="4">
    <source>
        <dbReference type="ARBA" id="ARBA00023002"/>
    </source>
</evidence>
<keyword evidence="6" id="KW-0732">Signal</keyword>
<dbReference type="InterPro" id="IPR003953">
    <property type="entry name" value="FAD-dep_OxRdtase_2_FAD-bd"/>
</dbReference>
<keyword evidence="9" id="KW-1185">Reference proteome</keyword>
<dbReference type="PANTHER" id="PTHR43400">
    <property type="entry name" value="FUMARATE REDUCTASE"/>
    <property type="match status" value="1"/>
</dbReference>
<feature type="signal peptide" evidence="6">
    <location>
        <begin position="1"/>
        <end position="36"/>
    </location>
</feature>
<dbReference type="RefSeq" id="WP_205102270.1">
    <property type="nucleotide sequence ID" value="NZ_JACJJC010000005.1"/>
</dbReference>
<gene>
    <name evidence="8" type="ORF">H6A60_04795</name>
</gene>
<dbReference type="InterPro" id="IPR050315">
    <property type="entry name" value="FAD-oxidoreductase_2"/>
</dbReference>
<name>A0ABS2DR34_9BURK</name>
<dbReference type="EMBL" id="JACJJC010000005">
    <property type="protein sequence ID" value="MBM6703805.1"/>
    <property type="molecule type" value="Genomic_DNA"/>
</dbReference>
<evidence type="ECO:0000256" key="5">
    <source>
        <dbReference type="SAM" id="MobiDB-lite"/>
    </source>
</evidence>